<gene>
    <name evidence="5" type="ORF">LKD23_11785</name>
</gene>
<dbReference type="InterPro" id="IPR000845">
    <property type="entry name" value="Nucleoside_phosphorylase_d"/>
</dbReference>
<dbReference type="Pfam" id="PF01048">
    <property type="entry name" value="PNP_UDP_1"/>
    <property type="match status" value="1"/>
</dbReference>
<evidence type="ECO:0000256" key="1">
    <source>
        <dbReference type="ARBA" id="ARBA00011888"/>
    </source>
</evidence>
<evidence type="ECO:0000259" key="4">
    <source>
        <dbReference type="Pfam" id="PF01048"/>
    </source>
</evidence>
<dbReference type="PANTHER" id="PTHR43691">
    <property type="entry name" value="URIDINE PHOSPHORYLASE"/>
    <property type="match status" value="1"/>
</dbReference>
<dbReference type="RefSeq" id="WP_227621819.1">
    <property type="nucleotide sequence ID" value="NZ_JAJEQL010000044.1"/>
</dbReference>
<dbReference type="Gene3D" id="3.40.50.1580">
    <property type="entry name" value="Nucleoside phosphorylase domain"/>
    <property type="match status" value="1"/>
</dbReference>
<evidence type="ECO:0000313" key="5">
    <source>
        <dbReference type="EMBL" id="MCC2200422.1"/>
    </source>
</evidence>
<comment type="caution">
    <text evidence="5">The sequence shown here is derived from an EMBL/GenBank/DDBJ whole genome shotgun (WGS) entry which is preliminary data.</text>
</comment>
<dbReference type="PANTHER" id="PTHR43691:SF11">
    <property type="entry name" value="FI09636P-RELATED"/>
    <property type="match status" value="1"/>
</dbReference>
<accession>A0ABS8FB08</accession>
<dbReference type="Proteomes" id="UP001430637">
    <property type="component" value="Unassembled WGS sequence"/>
</dbReference>
<dbReference type="CDD" id="cd09007">
    <property type="entry name" value="NP-I_spr0068"/>
    <property type="match status" value="1"/>
</dbReference>
<dbReference type="EC" id="2.4.2.3" evidence="1"/>
<evidence type="ECO:0000313" key="6">
    <source>
        <dbReference type="Proteomes" id="UP001430637"/>
    </source>
</evidence>
<organism evidence="5 6">
    <name type="scientific">Faecalibacterium butyricigenerans</name>
    <dbReference type="NCBI Taxonomy" id="1851427"/>
    <lineage>
        <taxon>Bacteria</taxon>
        <taxon>Bacillati</taxon>
        <taxon>Bacillota</taxon>
        <taxon>Clostridia</taxon>
        <taxon>Eubacteriales</taxon>
        <taxon>Oscillospiraceae</taxon>
        <taxon>Faecalibacterium</taxon>
    </lineage>
</organism>
<dbReference type="SUPFAM" id="SSF53167">
    <property type="entry name" value="Purine and uridine phosphorylases"/>
    <property type="match status" value="1"/>
</dbReference>
<evidence type="ECO:0000256" key="3">
    <source>
        <dbReference type="ARBA" id="ARBA00048447"/>
    </source>
</evidence>
<sequence>MIQKNEFPILEYDFDSIEILKPNHGAEQLTLPEKCVFAFLGDTIDTYAAEMGATVAEHFETITKTYPIYVIKNDGEEFCLCQAPLGAPAAAQFMDCLIACGCRKIITAGSCGVLTEMAENEFLIPTKALRDEGTSYHYLPAARYAEPASEAVQVIEKTFRALGLPFRECITWTTDGFFRETRDMVAYRKAEGCATVEMECAALAACAKKRGAAFGQILYTADSLANAERHDDRDWGKDSLRKALELCVEVLRMWWIT</sequence>
<protein>
    <recommendedName>
        <fullName evidence="2">Uridine phosphorylase</fullName>
        <ecNumber evidence="1">2.4.2.3</ecNumber>
    </recommendedName>
</protein>
<evidence type="ECO:0000256" key="2">
    <source>
        <dbReference type="ARBA" id="ARBA00021980"/>
    </source>
</evidence>
<dbReference type="InterPro" id="IPR035994">
    <property type="entry name" value="Nucleoside_phosphorylase_sf"/>
</dbReference>
<proteinExistence type="predicted"/>
<feature type="domain" description="Nucleoside phosphorylase" evidence="4">
    <location>
        <begin position="58"/>
        <end position="249"/>
    </location>
</feature>
<keyword evidence="6" id="KW-1185">Reference proteome</keyword>
<comment type="catalytic activity">
    <reaction evidence="3">
        <text>uridine + phosphate = alpha-D-ribose 1-phosphate + uracil</text>
        <dbReference type="Rhea" id="RHEA:24388"/>
        <dbReference type="ChEBI" id="CHEBI:16704"/>
        <dbReference type="ChEBI" id="CHEBI:17568"/>
        <dbReference type="ChEBI" id="CHEBI:43474"/>
        <dbReference type="ChEBI" id="CHEBI:57720"/>
        <dbReference type="EC" id="2.4.2.3"/>
    </reaction>
</comment>
<name>A0ABS8FB08_9FIRM</name>
<reference evidence="5" key="1">
    <citation type="submission" date="2021-10" db="EMBL/GenBank/DDBJ databases">
        <title>Anaerobic single-cell dispensing facilitates the cultivation of human gut bacteria.</title>
        <authorList>
            <person name="Afrizal A."/>
        </authorList>
    </citation>
    <scope>NUCLEOTIDE SEQUENCE</scope>
    <source>
        <strain evidence="5">CLA-AA-H233</strain>
    </source>
</reference>
<dbReference type="EMBL" id="JAJEQL010000044">
    <property type="protein sequence ID" value="MCC2200422.1"/>
    <property type="molecule type" value="Genomic_DNA"/>
</dbReference>